<sequence>MYPVFKRKTTDKIRVKNGNNFLLKFDTSIFKIRPLTKNKMINIKYPITINNMEGLR</sequence>
<accession>A0ABP3VHW8</accession>
<evidence type="ECO:0000313" key="2">
    <source>
        <dbReference type="Proteomes" id="UP001500185"/>
    </source>
</evidence>
<name>A0ABP3VHW8_9FLAO</name>
<proteinExistence type="predicted"/>
<reference evidence="2" key="1">
    <citation type="journal article" date="2019" name="Int. J. Syst. Evol. Microbiol.">
        <title>The Global Catalogue of Microorganisms (GCM) 10K type strain sequencing project: providing services to taxonomists for standard genome sequencing and annotation.</title>
        <authorList>
            <consortium name="The Broad Institute Genomics Platform"/>
            <consortium name="The Broad Institute Genome Sequencing Center for Infectious Disease"/>
            <person name="Wu L."/>
            <person name="Ma J."/>
        </authorList>
    </citation>
    <scope>NUCLEOTIDE SEQUENCE [LARGE SCALE GENOMIC DNA]</scope>
    <source>
        <strain evidence="2">JCM 16231</strain>
    </source>
</reference>
<evidence type="ECO:0000313" key="1">
    <source>
        <dbReference type="EMBL" id="GAA0758113.1"/>
    </source>
</evidence>
<keyword evidence="2" id="KW-1185">Reference proteome</keyword>
<protein>
    <submittedName>
        <fullName evidence="1">Uncharacterized protein</fullName>
    </submittedName>
</protein>
<organism evidence="1 2">
    <name type="scientific">Psychroflexus lacisalsi</name>
    <dbReference type="NCBI Taxonomy" id="503928"/>
    <lineage>
        <taxon>Bacteria</taxon>
        <taxon>Pseudomonadati</taxon>
        <taxon>Bacteroidota</taxon>
        <taxon>Flavobacteriia</taxon>
        <taxon>Flavobacteriales</taxon>
        <taxon>Flavobacteriaceae</taxon>
        <taxon>Psychroflexus</taxon>
    </lineage>
</organism>
<comment type="caution">
    <text evidence="1">The sequence shown here is derived from an EMBL/GenBank/DDBJ whole genome shotgun (WGS) entry which is preliminary data.</text>
</comment>
<gene>
    <name evidence="1" type="ORF">GCM10009433_14980</name>
</gene>
<dbReference type="Proteomes" id="UP001500185">
    <property type="component" value="Unassembled WGS sequence"/>
</dbReference>
<dbReference type="EMBL" id="BAAAGG010000005">
    <property type="protein sequence ID" value="GAA0758113.1"/>
    <property type="molecule type" value="Genomic_DNA"/>
</dbReference>